<dbReference type="AlphaFoldDB" id="J0LHD3"/>
<proteinExistence type="predicted"/>
<accession>J0LHD3</accession>
<dbReference type="Proteomes" id="UP000006514">
    <property type="component" value="Unassembled WGS sequence"/>
</dbReference>
<dbReference type="OMA" id="YEARITN"/>
<dbReference type="EMBL" id="JH687843">
    <property type="protein sequence ID" value="EJD37346.1"/>
    <property type="molecule type" value="Genomic_DNA"/>
</dbReference>
<evidence type="ECO:0008006" key="4">
    <source>
        <dbReference type="Google" id="ProtNLM"/>
    </source>
</evidence>
<dbReference type="OrthoDB" id="10051892at2759"/>
<dbReference type="SUPFAM" id="SSF51905">
    <property type="entry name" value="FAD/NAD(P)-binding domain"/>
    <property type="match status" value="1"/>
</dbReference>
<gene>
    <name evidence="2" type="ORF">AURDEDRAFT_173620</name>
</gene>
<evidence type="ECO:0000256" key="1">
    <source>
        <dbReference type="SAM" id="SignalP"/>
    </source>
</evidence>
<feature type="signal peptide" evidence="1">
    <location>
        <begin position="1"/>
        <end position="24"/>
    </location>
</feature>
<protein>
    <recommendedName>
        <fullName evidence="4">FAD/NAD(P)-binding domain-containing protein</fullName>
    </recommendedName>
</protein>
<dbReference type="eggNOG" id="ENOG502SF7E">
    <property type="taxonomic scope" value="Eukaryota"/>
</dbReference>
<sequence>MDTRALAVALSGLLLVYLSTLVSGLFAARVCADHFDKVVVVEPEAWTFGQEAREPANFDTRHFQGNSATYNTFTHRRSRVYQYTAVHIYQVLLLWFLRRLFPGFDEHAKQWGMLIRPCDVNASLSGHFLRAPKVVNGKAHATIWTPRWQLEPLVRRLVCEGRPDIEFVQGTAAGFYLTSNRAIASVTVRLEDGQTKKIESALVIDCTGVTQSGLKLLSRAIPTLPPNLRESYNADIVYSTLEYPIPPYIRTIIFDLNPEIDCRMVSLLRCGVDRVVFTMGGWAVEMPVTMDDIRSFAKAVKVQHHIPDYFYKAVDLLRPVEHDLGTVYEARITNCYNTFYERAAHVLPRNFVAMGDATMRVNPRFGESPSARLARSLSMPSFVKRPPQTNHLAKEVLQDDELSNSESLERHAIRGLRGGHHNASPGGDAEVRMSAFWRKELIIGHEQVAQECARRIFEGTERVERSAYAR</sequence>
<feature type="chain" id="PRO_5003735962" description="FAD/NAD(P)-binding domain-containing protein" evidence="1">
    <location>
        <begin position="25"/>
        <end position="470"/>
    </location>
</feature>
<keyword evidence="3" id="KW-1185">Reference proteome</keyword>
<name>J0LHD3_AURST</name>
<keyword evidence="1" id="KW-0732">Signal</keyword>
<dbReference type="InParanoid" id="J0LHD3"/>
<evidence type="ECO:0000313" key="2">
    <source>
        <dbReference type="EMBL" id="EJD37346.1"/>
    </source>
</evidence>
<reference evidence="3" key="1">
    <citation type="journal article" date="2012" name="Science">
        <title>The Paleozoic origin of enzymatic lignin decomposition reconstructed from 31 fungal genomes.</title>
        <authorList>
            <person name="Floudas D."/>
            <person name="Binder M."/>
            <person name="Riley R."/>
            <person name="Barry K."/>
            <person name="Blanchette R.A."/>
            <person name="Henrissat B."/>
            <person name="Martinez A.T."/>
            <person name="Otillar R."/>
            <person name="Spatafora J.W."/>
            <person name="Yadav J.S."/>
            <person name="Aerts A."/>
            <person name="Benoit I."/>
            <person name="Boyd A."/>
            <person name="Carlson A."/>
            <person name="Copeland A."/>
            <person name="Coutinho P.M."/>
            <person name="de Vries R.P."/>
            <person name="Ferreira P."/>
            <person name="Findley K."/>
            <person name="Foster B."/>
            <person name="Gaskell J."/>
            <person name="Glotzer D."/>
            <person name="Gorecki P."/>
            <person name="Heitman J."/>
            <person name="Hesse C."/>
            <person name="Hori C."/>
            <person name="Igarashi K."/>
            <person name="Jurgens J.A."/>
            <person name="Kallen N."/>
            <person name="Kersten P."/>
            <person name="Kohler A."/>
            <person name="Kuees U."/>
            <person name="Kumar T.K.A."/>
            <person name="Kuo A."/>
            <person name="LaButti K."/>
            <person name="Larrondo L.F."/>
            <person name="Lindquist E."/>
            <person name="Ling A."/>
            <person name="Lombard V."/>
            <person name="Lucas S."/>
            <person name="Lundell T."/>
            <person name="Martin R."/>
            <person name="McLaughlin D.J."/>
            <person name="Morgenstern I."/>
            <person name="Morin E."/>
            <person name="Murat C."/>
            <person name="Nagy L.G."/>
            <person name="Nolan M."/>
            <person name="Ohm R.A."/>
            <person name="Patyshakuliyeva A."/>
            <person name="Rokas A."/>
            <person name="Ruiz-Duenas F.J."/>
            <person name="Sabat G."/>
            <person name="Salamov A."/>
            <person name="Samejima M."/>
            <person name="Schmutz J."/>
            <person name="Slot J.C."/>
            <person name="St John F."/>
            <person name="Stenlid J."/>
            <person name="Sun H."/>
            <person name="Sun S."/>
            <person name="Syed K."/>
            <person name="Tsang A."/>
            <person name="Wiebenga A."/>
            <person name="Young D."/>
            <person name="Pisabarro A."/>
            <person name="Eastwood D.C."/>
            <person name="Martin F."/>
            <person name="Cullen D."/>
            <person name="Grigoriev I.V."/>
            <person name="Hibbett D.S."/>
        </authorList>
    </citation>
    <scope>NUCLEOTIDE SEQUENCE [LARGE SCALE GENOMIC DNA]</scope>
    <source>
        <strain evidence="3">TFB10046</strain>
    </source>
</reference>
<organism evidence="2 3">
    <name type="scientific">Auricularia subglabra (strain TFB-10046 / SS5)</name>
    <name type="common">White-rot fungus</name>
    <name type="synonym">Auricularia delicata (strain TFB10046)</name>
    <dbReference type="NCBI Taxonomy" id="717982"/>
    <lineage>
        <taxon>Eukaryota</taxon>
        <taxon>Fungi</taxon>
        <taxon>Dikarya</taxon>
        <taxon>Basidiomycota</taxon>
        <taxon>Agaricomycotina</taxon>
        <taxon>Agaricomycetes</taxon>
        <taxon>Auriculariales</taxon>
        <taxon>Auriculariaceae</taxon>
        <taxon>Auricularia</taxon>
    </lineage>
</organism>
<dbReference type="KEGG" id="adl:AURDEDRAFT_173620"/>
<evidence type="ECO:0000313" key="3">
    <source>
        <dbReference type="Proteomes" id="UP000006514"/>
    </source>
</evidence>
<dbReference type="InterPro" id="IPR036188">
    <property type="entry name" value="FAD/NAD-bd_sf"/>
</dbReference>